<sequence length="53" mass="5693">MELGVLDERTTCMNESVNGEKFQSAKGGDVGKQAAVRGPVRRSTRRCVVAGQI</sequence>
<evidence type="ECO:0000313" key="1">
    <source>
        <dbReference type="EMBL" id="RLM99706.1"/>
    </source>
</evidence>
<organism evidence="1 2">
    <name type="scientific">Panicum miliaceum</name>
    <name type="common">Proso millet</name>
    <name type="synonym">Broomcorn millet</name>
    <dbReference type="NCBI Taxonomy" id="4540"/>
    <lineage>
        <taxon>Eukaryota</taxon>
        <taxon>Viridiplantae</taxon>
        <taxon>Streptophyta</taxon>
        <taxon>Embryophyta</taxon>
        <taxon>Tracheophyta</taxon>
        <taxon>Spermatophyta</taxon>
        <taxon>Magnoliopsida</taxon>
        <taxon>Liliopsida</taxon>
        <taxon>Poales</taxon>
        <taxon>Poaceae</taxon>
        <taxon>PACMAD clade</taxon>
        <taxon>Panicoideae</taxon>
        <taxon>Panicodae</taxon>
        <taxon>Paniceae</taxon>
        <taxon>Panicinae</taxon>
        <taxon>Panicum</taxon>
        <taxon>Panicum sect. Panicum</taxon>
    </lineage>
</organism>
<accession>A0A3L6RA22</accession>
<name>A0A3L6RA22_PANMI</name>
<proteinExistence type="predicted"/>
<dbReference type="OrthoDB" id="10500532at2759"/>
<evidence type="ECO:0000313" key="2">
    <source>
        <dbReference type="Proteomes" id="UP000275267"/>
    </source>
</evidence>
<comment type="caution">
    <text evidence="1">The sequence shown here is derived from an EMBL/GenBank/DDBJ whole genome shotgun (WGS) entry which is preliminary data.</text>
</comment>
<dbReference type="EMBL" id="PQIB02000009">
    <property type="protein sequence ID" value="RLM99706.1"/>
    <property type="molecule type" value="Genomic_DNA"/>
</dbReference>
<dbReference type="Proteomes" id="UP000275267">
    <property type="component" value="Unassembled WGS sequence"/>
</dbReference>
<gene>
    <name evidence="1" type="ORF">C2845_PM06G11570</name>
</gene>
<keyword evidence="2" id="KW-1185">Reference proteome</keyword>
<dbReference type="AlphaFoldDB" id="A0A3L6RA22"/>
<protein>
    <submittedName>
        <fullName evidence="1">Uncharacterized protein</fullName>
    </submittedName>
</protein>
<reference evidence="2" key="1">
    <citation type="journal article" date="2019" name="Nat. Commun.">
        <title>The genome of broomcorn millet.</title>
        <authorList>
            <person name="Zou C."/>
            <person name="Miki D."/>
            <person name="Li D."/>
            <person name="Tang Q."/>
            <person name="Xiao L."/>
            <person name="Rajput S."/>
            <person name="Deng P."/>
            <person name="Jia W."/>
            <person name="Huang R."/>
            <person name="Zhang M."/>
            <person name="Sun Y."/>
            <person name="Hu J."/>
            <person name="Fu X."/>
            <person name="Schnable P.S."/>
            <person name="Li F."/>
            <person name="Zhang H."/>
            <person name="Feng B."/>
            <person name="Zhu X."/>
            <person name="Liu R."/>
            <person name="Schnable J.C."/>
            <person name="Zhu J.-K."/>
            <person name="Zhang H."/>
        </authorList>
    </citation>
    <scope>NUCLEOTIDE SEQUENCE [LARGE SCALE GENOMIC DNA]</scope>
</reference>